<name>A0ABP8T3W4_9ACTN</name>
<keyword evidence="2" id="KW-1185">Reference proteome</keyword>
<dbReference type="RefSeq" id="WP_346125439.1">
    <property type="nucleotide sequence ID" value="NZ_BAABGU010000076.1"/>
</dbReference>
<protein>
    <submittedName>
        <fullName evidence="1">DNA double-strand break repair nuclease NurA</fullName>
    </submittedName>
</protein>
<gene>
    <name evidence="1" type="ORF">GCM10023176_61660</name>
</gene>
<evidence type="ECO:0000313" key="1">
    <source>
        <dbReference type="EMBL" id="GAA4581137.1"/>
    </source>
</evidence>
<sequence length="480" mass="53933">MPYNSVGPRGSVRYEMASKMGHLPTTTNATIRERLALYKRPEKQFDATQIERLVCGVSDLDQPTSPKIRYVVAVDGSGHEIQEAFDRYPSTRVLYMQVAGVFINLQHLLDQPGQFVDPARIADAIESSVVSGFLPGSYLEHEEYADPQVAFRAEMFELFAQTEVQQRTLLDLLHEISKHGLEAQSTAAEHGFQLVTKCPNKDCDLHDPKAARPGIHVPWDQQGSCPKCEKPLWPTDALRIWEAFQPDASNGEALGRTHQLIEHLVLLGVALSFEELSPKMLQQTAFICDGDLAIFGQAARFQRCLRGAWQALGMRARAKGHQPPIVIGVAKSGYPVEHLHGIRRFIERRQLMRLDHEYMTGRLRISSLDETYFGRKLFYHAEDGQLLCITILPDTDVAYDTKREAPDPKQPTPPEDLSLPGRFTALRRTLDALDLLGTRLYDDALIPVSLAHHWAAYPLANAERVLRVLTEQALGKTEKS</sequence>
<organism evidence="1 2">
    <name type="scientific">Micromonospora coerulea</name>
    <dbReference type="NCBI Taxonomy" id="47856"/>
    <lineage>
        <taxon>Bacteria</taxon>
        <taxon>Bacillati</taxon>
        <taxon>Actinomycetota</taxon>
        <taxon>Actinomycetes</taxon>
        <taxon>Micromonosporales</taxon>
        <taxon>Micromonosporaceae</taxon>
        <taxon>Micromonospora</taxon>
    </lineage>
</organism>
<dbReference type="EMBL" id="BAABGU010000076">
    <property type="protein sequence ID" value="GAA4581137.1"/>
    <property type="molecule type" value="Genomic_DNA"/>
</dbReference>
<proteinExistence type="predicted"/>
<evidence type="ECO:0000313" key="2">
    <source>
        <dbReference type="Proteomes" id="UP001500307"/>
    </source>
</evidence>
<comment type="caution">
    <text evidence="1">The sequence shown here is derived from an EMBL/GenBank/DDBJ whole genome shotgun (WGS) entry which is preliminary data.</text>
</comment>
<dbReference type="Proteomes" id="UP001500307">
    <property type="component" value="Unassembled WGS sequence"/>
</dbReference>
<accession>A0ABP8T3W4</accession>
<reference evidence="2" key="1">
    <citation type="journal article" date="2019" name="Int. J. Syst. Evol. Microbiol.">
        <title>The Global Catalogue of Microorganisms (GCM) 10K type strain sequencing project: providing services to taxonomists for standard genome sequencing and annotation.</title>
        <authorList>
            <consortium name="The Broad Institute Genomics Platform"/>
            <consortium name="The Broad Institute Genome Sequencing Center for Infectious Disease"/>
            <person name="Wu L."/>
            <person name="Ma J."/>
        </authorList>
    </citation>
    <scope>NUCLEOTIDE SEQUENCE [LARGE SCALE GENOMIC DNA]</scope>
    <source>
        <strain evidence="2">JCM 3175</strain>
    </source>
</reference>